<accession>I8AB58</accession>
<dbReference type="EMBL" id="AKHY01000084">
    <property type="protein sequence ID" value="EIT82294.1"/>
    <property type="molecule type" value="Genomic_DNA"/>
</dbReference>
<sequence>MIRACFCEIFKEPEDEIYVPSIAEQKKPTLSSIQQHLAFYTFPSPRNTPLYGNIIPDLLMAPLTCLFGLDIDNFSSPDGLLAKTELNLPVLGEEMHRSILPV</sequence>
<dbReference type="HOGENOM" id="CLU_2276889_0_0_1"/>
<reference evidence="1 2" key="1">
    <citation type="journal article" date="2012" name="Eukaryot. Cell">
        <title>Draft genome sequence of Aspergillus oryzae strain 3.042.</title>
        <authorList>
            <person name="Zhao G."/>
            <person name="Yao Y."/>
            <person name="Qi W."/>
            <person name="Wang C."/>
            <person name="Hou L."/>
            <person name="Zeng B."/>
            <person name="Cao X."/>
        </authorList>
    </citation>
    <scope>NUCLEOTIDE SEQUENCE [LARGE SCALE GENOMIC DNA]</scope>
    <source>
        <strain evidence="1 2">3.042</strain>
    </source>
</reference>
<comment type="caution">
    <text evidence="1">The sequence shown here is derived from an EMBL/GenBank/DDBJ whole genome shotgun (WGS) entry which is preliminary data.</text>
</comment>
<reference evidence="2" key="2">
    <citation type="submission" date="2012-06" db="EMBL/GenBank/DDBJ databases">
        <title>Comparative genomic analyses of Aspergillus oryzae 3.042 and A. oryzae RIB40 for soy-sauce fermentation.</title>
        <authorList>
            <person name="Zhao G."/>
            <person name="Hou L."/>
            <person name="Wang C."/>
            <person name="Cao X."/>
        </authorList>
    </citation>
    <scope>NUCLEOTIDE SEQUENCE [LARGE SCALE GENOMIC DNA]</scope>
    <source>
        <strain evidence="2">3.042</strain>
    </source>
</reference>
<proteinExistence type="predicted"/>
<dbReference type="Proteomes" id="UP000002812">
    <property type="component" value="Unassembled WGS sequence"/>
</dbReference>
<protein>
    <submittedName>
        <fullName evidence="1">Uncharacterized protein</fullName>
    </submittedName>
</protein>
<name>I8AB58_ASPO3</name>
<evidence type="ECO:0000313" key="2">
    <source>
        <dbReference type="Proteomes" id="UP000002812"/>
    </source>
</evidence>
<gene>
    <name evidence="1" type="ORF">Ao3042_00556</name>
</gene>
<dbReference type="AlphaFoldDB" id="I8AB58"/>
<evidence type="ECO:0000313" key="1">
    <source>
        <dbReference type="EMBL" id="EIT82294.1"/>
    </source>
</evidence>
<organism evidence="1 2">
    <name type="scientific">Aspergillus oryzae (strain 3.042)</name>
    <name type="common">Yellow koji mold</name>
    <dbReference type="NCBI Taxonomy" id="1160506"/>
    <lineage>
        <taxon>Eukaryota</taxon>
        <taxon>Fungi</taxon>
        <taxon>Dikarya</taxon>
        <taxon>Ascomycota</taxon>
        <taxon>Pezizomycotina</taxon>
        <taxon>Eurotiomycetes</taxon>
        <taxon>Eurotiomycetidae</taxon>
        <taxon>Eurotiales</taxon>
        <taxon>Aspergillaceae</taxon>
        <taxon>Aspergillus</taxon>
        <taxon>Aspergillus subgen. Circumdati</taxon>
    </lineage>
</organism>